<dbReference type="EMBL" id="SCEB01215605">
    <property type="protein sequence ID" value="RXM28627.1"/>
    <property type="molecule type" value="Genomic_DNA"/>
</dbReference>
<dbReference type="InterPro" id="IPR013809">
    <property type="entry name" value="ENTH"/>
</dbReference>
<dbReference type="InterPro" id="IPR003903">
    <property type="entry name" value="UIM_dom"/>
</dbReference>
<dbReference type="CDD" id="cd16990">
    <property type="entry name" value="ENTH_Epsin"/>
    <property type="match status" value="1"/>
</dbReference>
<dbReference type="GO" id="GO:0005543">
    <property type="term" value="F:phospholipid binding"/>
    <property type="evidence" value="ECO:0007669"/>
    <property type="project" value="TreeGrafter"/>
</dbReference>
<evidence type="ECO:0000256" key="6">
    <source>
        <dbReference type="ARBA" id="ARBA00023121"/>
    </source>
</evidence>
<evidence type="ECO:0000256" key="1">
    <source>
        <dbReference type="ARBA" id="ARBA00004496"/>
    </source>
</evidence>
<evidence type="ECO:0000259" key="8">
    <source>
        <dbReference type="PROSITE" id="PS50942"/>
    </source>
</evidence>
<feature type="compositionally biased region" description="Low complexity" evidence="7">
    <location>
        <begin position="162"/>
        <end position="179"/>
    </location>
</feature>
<proteinExistence type="inferred from homology"/>
<comment type="subcellular location">
    <subcellularLocation>
        <location evidence="1">Cytoplasm</location>
    </subcellularLocation>
</comment>
<feature type="domain" description="ENTH" evidence="8">
    <location>
        <begin position="12"/>
        <end position="144"/>
    </location>
</feature>
<feature type="region of interest" description="Disordered" evidence="7">
    <location>
        <begin position="147"/>
        <end position="227"/>
    </location>
</feature>
<sequence length="659" mass="71268">MTTSALRRQVKNIVHNYSEAEIKVREATSNDPWGPSSSLMSEIGDLTFNVVAFTEVMGMIWKRLNDHGKNWRHVYKALTLLDYLIKTGSDKVAHQCKENVFTIQTLKDFQFVDRDGKDQGINVREKAKQLVALMRDEERLKQERANALKTKERMSAVATGISSSSSQQVSYPSRRSSQPTMSSLYGEEFGRSRGSPSSYNSSSSSPHLNSDLEQARPQTSGEEELQLQLALAMSREECEKPQWQPPSTAVEIDEDTELQIALSLSKEQHEKDQRSRQGDHSLLQKALEESRLESEDTTPQGESALLDLVDIFGPVSSAPPAGDPWDIAATDGNNPWAEPQTSPSPPALPASDPWDTVGARPGTPATGSWSDLATAVSSAPSPPWPSKPWGSGHPHADPWETPASALSPTPNDPWDHTAGGPAFDPFVELSEPGEEEARALNRAHAPSSTELDLFGELFPSTQINGTSSPDTLDLKRLGDSLAESSLRNCRTPESFLDPSAASLVNLDSLIPAGAPVSKNPFLSGRPQGRAQEMGKPCYTPETNGVHREQHSRFITGGLSTPSPTNPFHCEQPRLTLNQMRTPSGSPQPGSLSYSTSLPLPLSSLPAAMSLPSSLTQPPASGAPAFAPPACLLDIPSNLPQPLLPMAPQQPGAPGRNPFL</sequence>
<feature type="compositionally biased region" description="Low complexity" evidence="7">
    <location>
        <begin position="192"/>
        <end position="209"/>
    </location>
</feature>
<dbReference type="OrthoDB" id="4033880at2759"/>
<gene>
    <name evidence="9" type="ORF">EOD39_9575</name>
</gene>
<dbReference type="PANTHER" id="PTHR12276">
    <property type="entry name" value="EPSIN/ENT-RELATED"/>
    <property type="match status" value="1"/>
</dbReference>
<comment type="similarity">
    <text evidence="2">Belongs to the epsin family.</text>
</comment>
<feature type="compositionally biased region" description="Polar residues" evidence="7">
    <location>
        <begin position="577"/>
        <end position="589"/>
    </location>
</feature>
<dbReference type="SUPFAM" id="SSF48464">
    <property type="entry name" value="ENTH/VHS domain"/>
    <property type="match status" value="1"/>
</dbReference>
<evidence type="ECO:0000256" key="3">
    <source>
        <dbReference type="ARBA" id="ARBA00022490"/>
    </source>
</evidence>
<dbReference type="Pfam" id="PF01417">
    <property type="entry name" value="ENTH"/>
    <property type="match status" value="1"/>
</dbReference>
<dbReference type="PROSITE" id="PS50942">
    <property type="entry name" value="ENTH"/>
    <property type="match status" value="1"/>
</dbReference>
<evidence type="ECO:0000256" key="7">
    <source>
        <dbReference type="SAM" id="MobiDB-lite"/>
    </source>
</evidence>
<feature type="region of interest" description="Disordered" evidence="7">
    <location>
        <begin position="265"/>
        <end position="425"/>
    </location>
</feature>
<reference evidence="9 10" key="1">
    <citation type="submission" date="2019-01" db="EMBL/GenBank/DDBJ databases">
        <title>Draft Genome and Complete Hox-Cluster Characterization of the Sterlet Sturgeon (Acipenser ruthenus).</title>
        <authorList>
            <person name="Wei Q."/>
        </authorList>
    </citation>
    <scope>NUCLEOTIDE SEQUENCE [LARGE SCALE GENOMIC DNA]</scope>
    <source>
        <strain evidence="9">WHYD16114868_AA</strain>
        <tissue evidence="9">Blood</tissue>
    </source>
</reference>
<organism evidence="9 10">
    <name type="scientific">Acipenser ruthenus</name>
    <name type="common">Sterlet sturgeon</name>
    <dbReference type="NCBI Taxonomy" id="7906"/>
    <lineage>
        <taxon>Eukaryota</taxon>
        <taxon>Metazoa</taxon>
        <taxon>Chordata</taxon>
        <taxon>Craniata</taxon>
        <taxon>Vertebrata</taxon>
        <taxon>Euteleostomi</taxon>
        <taxon>Actinopterygii</taxon>
        <taxon>Chondrostei</taxon>
        <taxon>Acipenseriformes</taxon>
        <taxon>Acipenseridae</taxon>
        <taxon>Acipenser</taxon>
    </lineage>
</organism>
<feature type="compositionally biased region" description="Basic and acidic residues" evidence="7">
    <location>
        <begin position="266"/>
        <end position="279"/>
    </location>
</feature>
<keyword evidence="4" id="KW-0597">Phosphoprotein</keyword>
<evidence type="ECO:0000256" key="5">
    <source>
        <dbReference type="ARBA" id="ARBA00022737"/>
    </source>
</evidence>
<dbReference type="InterPro" id="IPR008942">
    <property type="entry name" value="ENTH_VHS"/>
</dbReference>
<dbReference type="Gene3D" id="1.25.40.90">
    <property type="match status" value="1"/>
</dbReference>
<evidence type="ECO:0000313" key="10">
    <source>
        <dbReference type="Proteomes" id="UP000289886"/>
    </source>
</evidence>
<dbReference type="GO" id="GO:0006897">
    <property type="term" value="P:endocytosis"/>
    <property type="evidence" value="ECO:0007669"/>
    <property type="project" value="TreeGrafter"/>
</dbReference>
<evidence type="ECO:0000256" key="4">
    <source>
        <dbReference type="ARBA" id="ARBA00022553"/>
    </source>
</evidence>
<accession>A0A444U0C3</accession>
<evidence type="ECO:0000313" key="9">
    <source>
        <dbReference type="EMBL" id="RXM28627.1"/>
    </source>
</evidence>
<dbReference type="GO" id="GO:0030125">
    <property type="term" value="C:clathrin vesicle coat"/>
    <property type="evidence" value="ECO:0007669"/>
    <property type="project" value="TreeGrafter"/>
</dbReference>
<dbReference type="GO" id="GO:0030276">
    <property type="term" value="F:clathrin binding"/>
    <property type="evidence" value="ECO:0007669"/>
    <property type="project" value="TreeGrafter"/>
</dbReference>
<evidence type="ECO:0000256" key="2">
    <source>
        <dbReference type="ARBA" id="ARBA00010130"/>
    </source>
</evidence>
<dbReference type="AlphaFoldDB" id="A0A444U0C3"/>
<keyword evidence="6" id="KW-0446">Lipid-binding</keyword>
<dbReference type="FunFam" id="1.25.40.90:FF:000002">
    <property type="entry name" value="epsin-2 isoform X1"/>
    <property type="match status" value="1"/>
</dbReference>
<dbReference type="Proteomes" id="UP000289886">
    <property type="component" value="Unassembled WGS sequence"/>
</dbReference>
<dbReference type="SMART" id="SM00726">
    <property type="entry name" value="UIM"/>
    <property type="match status" value="3"/>
</dbReference>
<feature type="region of interest" description="Disordered" evidence="7">
    <location>
        <begin position="577"/>
        <end position="596"/>
    </location>
</feature>
<dbReference type="PROSITE" id="PS50330">
    <property type="entry name" value="UIM"/>
    <property type="match status" value="1"/>
</dbReference>
<keyword evidence="3" id="KW-0963">Cytoplasm</keyword>
<dbReference type="SMART" id="SM00273">
    <property type="entry name" value="ENTH"/>
    <property type="match status" value="1"/>
</dbReference>
<dbReference type="GO" id="GO:0005886">
    <property type="term" value="C:plasma membrane"/>
    <property type="evidence" value="ECO:0007669"/>
    <property type="project" value="TreeGrafter"/>
</dbReference>
<name>A0A444U0C3_ACIRT</name>
<dbReference type="GO" id="GO:0005768">
    <property type="term" value="C:endosome"/>
    <property type="evidence" value="ECO:0007669"/>
    <property type="project" value="TreeGrafter"/>
</dbReference>
<comment type="caution">
    <text evidence="9">The sequence shown here is derived from an EMBL/GenBank/DDBJ whole genome shotgun (WGS) entry which is preliminary data.</text>
</comment>
<dbReference type="PANTHER" id="PTHR12276:SF112">
    <property type="entry name" value="EPSIN 3A-RELATED"/>
    <property type="match status" value="1"/>
</dbReference>
<protein>
    <submittedName>
        <fullName evidence="9">Epsin-3</fullName>
    </submittedName>
</protein>
<feature type="compositionally biased region" description="Low complexity" evidence="7">
    <location>
        <begin position="639"/>
        <end position="659"/>
    </location>
</feature>
<keyword evidence="5" id="KW-0677">Repeat</keyword>
<keyword evidence="10" id="KW-1185">Reference proteome</keyword>
<feature type="region of interest" description="Disordered" evidence="7">
    <location>
        <begin position="636"/>
        <end position="659"/>
    </location>
</feature>